<reference evidence="2 3" key="1">
    <citation type="submission" date="2019-06" db="EMBL/GenBank/DDBJ databases">
        <authorList>
            <person name="Palmer J.M."/>
        </authorList>
    </citation>
    <scope>NUCLEOTIDE SEQUENCE [LARGE SCALE GENOMIC DNA]</scope>
    <source>
        <strain evidence="2 3">TWF703</strain>
    </source>
</reference>
<evidence type="ECO:0000313" key="2">
    <source>
        <dbReference type="EMBL" id="KAF3147165.1"/>
    </source>
</evidence>
<dbReference type="AlphaFoldDB" id="A0A7C8K220"/>
<accession>A0A7C8K220</accession>
<evidence type="ECO:0000313" key="3">
    <source>
        <dbReference type="Proteomes" id="UP000480548"/>
    </source>
</evidence>
<feature type="region of interest" description="Disordered" evidence="1">
    <location>
        <begin position="1"/>
        <end position="32"/>
    </location>
</feature>
<name>A0A7C8K220_ORBOL</name>
<dbReference type="Proteomes" id="UP000480548">
    <property type="component" value="Unassembled WGS sequence"/>
</dbReference>
<feature type="compositionally biased region" description="Polar residues" evidence="1">
    <location>
        <begin position="15"/>
        <end position="25"/>
    </location>
</feature>
<dbReference type="EMBL" id="WIQZ01000001">
    <property type="protein sequence ID" value="KAF3147165.1"/>
    <property type="molecule type" value="Genomic_DNA"/>
</dbReference>
<gene>
    <name evidence="2" type="ORF">TWF703_000005</name>
</gene>
<protein>
    <submittedName>
        <fullName evidence="2">Uncharacterized protein</fullName>
    </submittedName>
</protein>
<comment type="caution">
    <text evidence="2">The sequence shown here is derived from an EMBL/GenBank/DDBJ whole genome shotgun (WGS) entry which is preliminary data.</text>
</comment>
<sequence>MPGSVASTEAGDSRITPTTTRNSSPAFLPMDSDRSQISQLSLNDSMSSLSSEEAVSQKRREWYPIAWKKLLEKNNYDGVVTAVNRYLEITDKTNIDLDCYFAFVIASAAKKGSDVSILDKVDMSNPSDSDLVDIHLLRCLVFLKYNDVDTALEEGKAASERAFHLGLQDNCHFIMGLVACYSEDYVEAAFRKSLLPEGFQLKPRFVDLIRKLTFKDAKWHIKGVIQMFGDKPSPPLLGARILPESFIDVNRLNIAHVPQFARIHCSTCSD</sequence>
<organism evidence="2 3">
    <name type="scientific">Orbilia oligospora</name>
    <name type="common">Nematode-trapping fungus</name>
    <name type="synonym">Arthrobotrys oligospora</name>
    <dbReference type="NCBI Taxonomy" id="2813651"/>
    <lineage>
        <taxon>Eukaryota</taxon>
        <taxon>Fungi</taxon>
        <taxon>Dikarya</taxon>
        <taxon>Ascomycota</taxon>
        <taxon>Pezizomycotina</taxon>
        <taxon>Orbiliomycetes</taxon>
        <taxon>Orbiliales</taxon>
        <taxon>Orbiliaceae</taxon>
        <taxon>Orbilia</taxon>
    </lineage>
</organism>
<proteinExistence type="predicted"/>
<evidence type="ECO:0000256" key="1">
    <source>
        <dbReference type="SAM" id="MobiDB-lite"/>
    </source>
</evidence>